<feature type="domain" description="Glycoside hydrolase family 2" evidence="8">
    <location>
        <begin position="682"/>
        <end position="782"/>
    </location>
</feature>
<dbReference type="PANTHER" id="PTHR42732">
    <property type="entry name" value="BETA-GALACTOSIDASE"/>
    <property type="match status" value="1"/>
</dbReference>
<name>A0AA47I4M5_9CLOT</name>
<evidence type="ECO:0000256" key="1">
    <source>
        <dbReference type="ARBA" id="ARBA00007401"/>
    </source>
</evidence>
<evidence type="ECO:0000313" key="10">
    <source>
        <dbReference type="Proteomes" id="UP001164733"/>
    </source>
</evidence>
<dbReference type="InterPro" id="IPR051913">
    <property type="entry name" value="GH2_Domain-Containing"/>
</dbReference>
<evidence type="ECO:0000259" key="5">
    <source>
        <dbReference type="Pfam" id="PF02836"/>
    </source>
</evidence>
<evidence type="ECO:0000259" key="4">
    <source>
        <dbReference type="Pfam" id="PF00703"/>
    </source>
</evidence>
<dbReference type="AlphaFoldDB" id="A0AA47I4M5"/>
<comment type="similarity">
    <text evidence="1">Belongs to the glycosyl hydrolase 2 family.</text>
</comment>
<dbReference type="InterPro" id="IPR023232">
    <property type="entry name" value="Glyco_hydro_2_AS"/>
</dbReference>
<dbReference type="PROSITE" id="PS00608">
    <property type="entry name" value="GLYCOSYL_HYDROL_F2_2"/>
    <property type="match status" value="1"/>
</dbReference>
<dbReference type="Pfam" id="PF16355">
    <property type="entry name" value="DUF4982"/>
    <property type="match status" value="1"/>
</dbReference>
<feature type="domain" description="DUF4982" evidence="7">
    <location>
        <begin position="611"/>
        <end position="668"/>
    </location>
</feature>
<feature type="domain" description="Glycosyl hydrolases family 2 sugar binding" evidence="6">
    <location>
        <begin position="36"/>
        <end position="157"/>
    </location>
</feature>
<organism evidence="9 10">
    <name type="scientific">Clostridium estertheticum</name>
    <dbReference type="NCBI Taxonomy" id="238834"/>
    <lineage>
        <taxon>Bacteria</taxon>
        <taxon>Bacillati</taxon>
        <taxon>Bacillota</taxon>
        <taxon>Clostridia</taxon>
        <taxon>Eubacteriales</taxon>
        <taxon>Clostridiaceae</taxon>
        <taxon>Clostridium</taxon>
    </lineage>
</organism>
<dbReference type="PANTHER" id="PTHR42732:SF1">
    <property type="entry name" value="BETA-MANNOSIDASE"/>
    <property type="match status" value="1"/>
</dbReference>
<feature type="domain" description="Glycoside hydrolase family 2 immunoglobulin-like beta-sandwich" evidence="4">
    <location>
        <begin position="170"/>
        <end position="274"/>
    </location>
</feature>
<proteinExistence type="inferred from homology"/>
<evidence type="ECO:0000256" key="3">
    <source>
        <dbReference type="ARBA" id="ARBA00023295"/>
    </source>
</evidence>
<dbReference type="InterPro" id="IPR006102">
    <property type="entry name" value="Ig-like_GH2"/>
</dbReference>
<evidence type="ECO:0000313" key="9">
    <source>
        <dbReference type="EMBL" id="WAG59422.1"/>
    </source>
</evidence>
<dbReference type="EMBL" id="CP086239">
    <property type="protein sequence ID" value="WAG59422.1"/>
    <property type="molecule type" value="Genomic_DNA"/>
</dbReference>
<dbReference type="Proteomes" id="UP001164733">
    <property type="component" value="Chromosome"/>
</dbReference>
<evidence type="ECO:0000259" key="7">
    <source>
        <dbReference type="Pfam" id="PF16355"/>
    </source>
</evidence>
<keyword evidence="2" id="KW-0378">Hydrolase</keyword>
<dbReference type="InterPro" id="IPR006103">
    <property type="entry name" value="Glyco_hydro_2_cat"/>
</dbReference>
<protein>
    <submittedName>
        <fullName evidence="9">DUF4982 domain-containing protein</fullName>
    </submittedName>
</protein>
<dbReference type="Pfam" id="PF18565">
    <property type="entry name" value="Glyco_hydro2_C5"/>
    <property type="match status" value="1"/>
</dbReference>
<dbReference type="Pfam" id="PF00703">
    <property type="entry name" value="Glyco_hydro_2"/>
    <property type="match status" value="1"/>
</dbReference>
<sequence>MNNNNVRTVFNLNLDWKFKLTDETNAWQKGFDDTSWENINIPHDWSVNYPFDIKNSSGTGYLPGGIGFYRKKFFLPKELEGKRVYVTFDGVYNNSMVWCNSYYVGKRPNGYTEIIYDITDFACFGDMPNVLTVKVDHKCIEDSRWFTGSGIYRKVTVEVKNKICIDSHGVFISTKNVSNEKAKMSVQTSVINTTDEDIEVKVKNFIYDDKDNLVSFIEGEQTVLARGNIANNKEMFVDMPKLWSINTPNLYTCFTVIEKDGIIIDQEKIITGIRTFEFNADKGFLLNGESMKLKGVCVHHDAGCLGAAVRKKVWERRLLSLQEMGCNAIRMSHNPHMPELYDLCDELGFLVIDEAFDEWEGVKNKWSKGHNVYPPAHYGYYEDFPEWHERDIATMILRDRNHPSIILWSIGNEIDYPNDPYGHPFFETMTGNNDENKPAAERIYDPNKPNAQRIASIAKELVSIVKNYDLTRPVTAALAFPELSNFTGYADCLDVVGYNYKEHLYKEDHKKYPNRILMGSENGKGLEQWLAVEKNEYISGQFLWTGIDYLGETKIWPSHGSQAGLLDVAGFEKPSYYFRKSIWSNKPMIKIFATNFKTEDLSARWNFINNEEVKVACFTNCEKTELFLNEKSLGIRNVKDYDENYITWTVPFEKGILKAISTDGEGKVYEDILITAGAAAGIRLQCKDEVIASDGLDMTHIELNIIDLDGNTIHNAQDLIHVSIEGPAKLLGLENGNLEDITTCSLPHRRAYNGKLLVYISSTTEKGIIKIKAQGEKLGLSEISIISK</sequence>
<dbReference type="Pfam" id="PF02836">
    <property type="entry name" value="Glyco_hydro_2_C"/>
    <property type="match status" value="1"/>
</dbReference>
<dbReference type="InterPro" id="IPR006104">
    <property type="entry name" value="Glyco_hydro_2_N"/>
</dbReference>
<dbReference type="RefSeq" id="WP_216127241.1">
    <property type="nucleotide sequence ID" value="NZ_CP086239.1"/>
</dbReference>
<accession>A0AA47I4M5</accession>
<dbReference type="GO" id="GO:0004553">
    <property type="term" value="F:hydrolase activity, hydrolyzing O-glycosyl compounds"/>
    <property type="evidence" value="ECO:0007669"/>
    <property type="project" value="InterPro"/>
</dbReference>
<dbReference type="InterPro" id="IPR032311">
    <property type="entry name" value="DUF4982"/>
</dbReference>
<evidence type="ECO:0000259" key="8">
    <source>
        <dbReference type="Pfam" id="PF18565"/>
    </source>
</evidence>
<evidence type="ECO:0000256" key="2">
    <source>
        <dbReference type="ARBA" id="ARBA00022801"/>
    </source>
</evidence>
<dbReference type="GO" id="GO:0005975">
    <property type="term" value="P:carbohydrate metabolic process"/>
    <property type="evidence" value="ECO:0007669"/>
    <property type="project" value="InterPro"/>
</dbReference>
<keyword evidence="3" id="KW-0326">Glycosidase</keyword>
<feature type="domain" description="Glycoside hydrolase family 2 catalytic" evidence="5">
    <location>
        <begin position="281"/>
        <end position="475"/>
    </location>
</feature>
<reference evidence="9" key="1">
    <citation type="submission" date="2021-11" db="EMBL/GenBank/DDBJ databases">
        <title>Clostridia strains as spoilage organisms.</title>
        <authorList>
            <person name="Wambui J."/>
            <person name="Stevens M.J.A."/>
            <person name="Stephan R."/>
        </authorList>
    </citation>
    <scope>NUCLEOTIDE SEQUENCE</scope>
    <source>
        <strain evidence="9">CF009</strain>
    </source>
</reference>
<dbReference type="InterPro" id="IPR040605">
    <property type="entry name" value="Glyco_hydro2_dom5"/>
</dbReference>
<evidence type="ECO:0000259" key="6">
    <source>
        <dbReference type="Pfam" id="PF02837"/>
    </source>
</evidence>
<dbReference type="Pfam" id="PF02837">
    <property type="entry name" value="Glyco_hydro_2_N"/>
    <property type="match status" value="1"/>
</dbReference>
<gene>
    <name evidence="9" type="ORF">LL038_17515</name>
</gene>